<sequence length="138" mass="14833">MFTTKPTLDALNAMSEGTIAGHIGIVFTEVGEDYLVAKMPVDSRTMQPMRLLHGGASVVLAETLGSVASYLCLQDPEKQRAVGLEINANHVRAAHNGDVFGKVTPIHLGRTTHIWEIRIATAEGKLVCISRLTVAILS</sequence>
<dbReference type="SUPFAM" id="SSF54637">
    <property type="entry name" value="Thioesterase/thiol ester dehydrase-isomerase"/>
    <property type="match status" value="1"/>
</dbReference>
<evidence type="ECO:0000259" key="3">
    <source>
        <dbReference type="Pfam" id="PF03061"/>
    </source>
</evidence>
<dbReference type="PANTHER" id="PTHR43240">
    <property type="entry name" value="1,4-DIHYDROXY-2-NAPHTHOYL-COA THIOESTERASE 1"/>
    <property type="match status" value="1"/>
</dbReference>
<protein>
    <submittedName>
        <fullName evidence="4">Hotdog fold thioesterase</fullName>
    </submittedName>
</protein>
<dbReference type="NCBIfam" id="TIGR00369">
    <property type="entry name" value="unchar_dom_1"/>
    <property type="match status" value="1"/>
</dbReference>
<keyword evidence="5" id="KW-1185">Reference proteome</keyword>
<keyword evidence="2" id="KW-0378">Hydrolase</keyword>
<evidence type="ECO:0000256" key="1">
    <source>
        <dbReference type="ARBA" id="ARBA00008324"/>
    </source>
</evidence>
<dbReference type="Proteomes" id="UP001501508">
    <property type="component" value="Unassembled WGS sequence"/>
</dbReference>
<dbReference type="InterPro" id="IPR006683">
    <property type="entry name" value="Thioestr_dom"/>
</dbReference>
<dbReference type="CDD" id="cd03443">
    <property type="entry name" value="PaaI_thioesterase"/>
    <property type="match status" value="1"/>
</dbReference>
<organism evidence="4 5">
    <name type="scientific">Ravibacter arvi</name>
    <dbReference type="NCBI Taxonomy" id="2051041"/>
    <lineage>
        <taxon>Bacteria</taxon>
        <taxon>Pseudomonadati</taxon>
        <taxon>Bacteroidota</taxon>
        <taxon>Cytophagia</taxon>
        <taxon>Cytophagales</taxon>
        <taxon>Spirosomataceae</taxon>
        <taxon>Ravibacter</taxon>
    </lineage>
</organism>
<dbReference type="EMBL" id="BAABEY010000018">
    <property type="protein sequence ID" value="GAA4437517.1"/>
    <property type="molecule type" value="Genomic_DNA"/>
</dbReference>
<dbReference type="RefSeq" id="WP_345027982.1">
    <property type="nucleotide sequence ID" value="NZ_BAABEY010000018.1"/>
</dbReference>
<feature type="domain" description="Thioesterase" evidence="3">
    <location>
        <begin position="51"/>
        <end position="128"/>
    </location>
</feature>
<gene>
    <name evidence="4" type="ORF">GCM10023091_16850</name>
</gene>
<evidence type="ECO:0000313" key="4">
    <source>
        <dbReference type="EMBL" id="GAA4437517.1"/>
    </source>
</evidence>
<accession>A0ABP8LUT5</accession>
<dbReference type="Gene3D" id="3.10.129.10">
    <property type="entry name" value="Hotdog Thioesterase"/>
    <property type="match status" value="1"/>
</dbReference>
<dbReference type="InterPro" id="IPR029069">
    <property type="entry name" value="HotDog_dom_sf"/>
</dbReference>
<comment type="similarity">
    <text evidence="1">Belongs to the thioesterase PaaI family.</text>
</comment>
<name>A0ABP8LUT5_9BACT</name>
<comment type="caution">
    <text evidence="4">The sequence shown here is derived from an EMBL/GenBank/DDBJ whole genome shotgun (WGS) entry which is preliminary data.</text>
</comment>
<evidence type="ECO:0000256" key="2">
    <source>
        <dbReference type="ARBA" id="ARBA00022801"/>
    </source>
</evidence>
<dbReference type="PANTHER" id="PTHR43240:SF5">
    <property type="entry name" value="1,4-DIHYDROXY-2-NAPHTHOYL-COA THIOESTERASE 1"/>
    <property type="match status" value="1"/>
</dbReference>
<reference evidence="5" key="1">
    <citation type="journal article" date="2019" name="Int. J. Syst. Evol. Microbiol.">
        <title>The Global Catalogue of Microorganisms (GCM) 10K type strain sequencing project: providing services to taxonomists for standard genome sequencing and annotation.</title>
        <authorList>
            <consortium name="The Broad Institute Genomics Platform"/>
            <consortium name="The Broad Institute Genome Sequencing Center for Infectious Disease"/>
            <person name="Wu L."/>
            <person name="Ma J."/>
        </authorList>
    </citation>
    <scope>NUCLEOTIDE SEQUENCE [LARGE SCALE GENOMIC DNA]</scope>
    <source>
        <strain evidence="5">JCM 31920</strain>
    </source>
</reference>
<dbReference type="InterPro" id="IPR003736">
    <property type="entry name" value="PAAI_dom"/>
</dbReference>
<evidence type="ECO:0000313" key="5">
    <source>
        <dbReference type="Proteomes" id="UP001501508"/>
    </source>
</evidence>
<proteinExistence type="inferred from homology"/>
<dbReference type="Pfam" id="PF03061">
    <property type="entry name" value="4HBT"/>
    <property type="match status" value="1"/>
</dbReference>